<protein>
    <submittedName>
        <fullName evidence="2">Uncharacterized protein</fullName>
    </submittedName>
</protein>
<gene>
    <name evidence="2" type="ORF">MA16_Dca005099</name>
</gene>
<keyword evidence="3" id="KW-1185">Reference proteome</keyword>
<feature type="region of interest" description="Disordered" evidence="1">
    <location>
        <begin position="1"/>
        <end position="49"/>
    </location>
</feature>
<reference evidence="2 3" key="1">
    <citation type="journal article" date="2016" name="Sci. Rep.">
        <title>The Dendrobium catenatum Lindl. genome sequence provides insights into polysaccharide synthase, floral development and adaptive evolution.</title>
        <authorList>
            <person name="Zhang G.Q."/>
            <person name="Xu Q."/>
            <person name="Bian C."/>
            <person name="Tsai W.C."/>
            <person name="Yeh C.M."/>
            <person name="Liu K.W."/>
            <person name="Yoshida K."/>
            <person name="Zhang L.S."/>
            <person name="Chang S.B."/>
            <person name="Chen F."/>
            <person name="Shi Y."/>
            <person name="Su Y.Y."/>
            <person name="Zhang Y.Q."/>
            <person name="Chen L.J."/>
            <person name="Yin Y."/>
            <person name="Lin M."/>
            <person name="Huang H."/>
            <person name="Deng H."/>
            <person name="Wang Z.W."/>
            <person name="Zhu S.L."/>
            <person name="Zhao X."/>
            <person name="Deng C."/>
            <person name="Niu S.C."/>
            <person name="Huang J."/>
            <person name="Wang M."/>
            <person name="Liu G.H."/>
            <person name="Yang H.J."/>
            <person name="Xiao X.J."/>
            <person name="Hsiao Y.Y."/>
            <person name="Wu W.L."/>
            <person name="Chen Y.Y."/>
            <person name="Mitsuda N."/>
            <person name="Ohme-Takagi M."/>
            <person name="Luo Y.B."/>
            <person name="Van de Peer Y."/>
            <person name="Liu Z.J."/>
        </authorList>
    </citation>
    <scope>NUCLEOTIDE SEQUENCE [LARGE SCALE GENOMIC DNA]</scope>
    <source>
        <tissue evidence="2">The whole plant</tissue>
    </source>
</reference>
<dbReference type="AlphaFoldDB" id="A0A2I0VL88"/>
<evidence type="ECO:0000313" key="3">
    <source>
        <dbReference type="Proteomes" id="UP000233837"/>
    </source>
</evidence>
<feature type="compositionally biased region" description="Low complexity" evidence="1">
    <location>
        <begin position="22"/>
        <end position="38"/>
    </location>
</feature>
<dbReference type="EMBL" id="KZ503429">
    <property type="protein sequence ID" value="PKU64176.1"/>
    <property type="molecule type" value="Genomic_DNA"/>
</dbReference>
<accession>A0A2I0VL88</accession>
<name>A0A2I0VL88_9ASPA</name>
<evidence type="ECO:0000313" key="2">
    <source>
        <dbReference type="EMBL" id="PKU64176.1"/>
    </source>
</evidence>
<proteinExistence type="predicted"/>
<dbReference type="Proteomes" id="UP000233837">
    <property type="component" value="Unassembled WGS sequence"/>
</dbReference>
<organism evidence="2 3">
    <name type="scientific">Dendrobium catenatum</name>
    <dbReference type="NCBI Taxonomy" id="906689"/>
    <lineage>
        <taxon>Eukaryota</taxon>
        <taxon>Viridiplantae</taxon>
        <taxon>Streptophyta</taxon>
        <taxon>Embryophyta</taxon>
        <taxon>Tracheophyta</taxon>
        <taxon>Spermatophyta</taxon>
        <taxon>Magnoliopsida</taxon>
        <taxon>Liliopsida</taxon>
        <taxon>Asparagales</taxon>
        <taxon>Orchidaceae</taxon>
        <taxon>Epidendroideae</taxon>
        <taxon>Malaxideae</taxon>
        <taxon>Dendrobiinae</taxon>
        <taxon>Dendrobium</taxon>
    </lineage>
</organism>
<sequence length="119" mass="12865">MEVDVHRRSRVGGKQDDHRPSARASVSSARSFLSSPPAFGDGNSNLNNRCKSRGTSLVISEGGYQEKKETEVTGKRKNVILVNDFKKNKSASATMFGDGLEASPSKLLPIEKKVSDNGN</sequence>
<evidence type="ECO:0000256" key="1">
    <source>
        <dbReference type="SAM" id="MobiDB-lite"/>
    </source>
</evidence>
<reference evidence="2 3" key="2">
    <citation type="journal article" date="2017" name="Nature">
        <title>The Apostasia genome and the evolution of orchids.</title>
        <authorList>
            <person name="Zhang G.Q."/>
            <person name="Liu K.W."/>
            <person name="Li Z."/>
            <person name="Lohaus R."/>
            <person name="Hsiao Y.Y."/>
            <person name="Niu S.C."/>
            <person name="Wang J.Y."/>
            <person name="Lin Y.C."/>
            <person name="Xu Q."/>
            <person name="Chen L.J."/>
            <person name="Yoshida K."/>
            <person name="Fujiwara S."/>
            <person name="Wang Z.W."/>
            <person name="Zhang Y.Q."/>
            <person name="Mitsuda N."/>
            <person name="Wang M."/>
            <person name="Liu G.H."/>
            <person name="Pecoraro L."/>
            <person name="Huang H.X."/>
            <person name="Xiao X.J."/>
            <person name="Lin M."/>
            <person name="Wu X.Y."/>
            <person name="Wu W.L."/>
            <person name="Chen Y.Y."/>
            <person name="Chang S.B."/>
            <person name="Sakamoto S."/>
            <person name="Ohme-Takagi M."/>
            <person name="Yagi M."/>
            <person name="Zeng S.J."/>
            <person name="Shen C.Y."/>
            <person name="Yeh C.M."/>
            <person name="Luo Y.B."/>
            <person name="Tsai W.C."/>
            <person name="Van de Peer Y."/>
            <person name="Liu Z.J."/>
        </authorList>
    </citation>
    <scope>NUCLEOTIDE SEQUENCE [LARGE SCALE GENOMIC DNA]</scope>
    <source>
        <tissue evidence="2">The whole plant</tissue>
    </source>
</reference>